<proteinExistence type="predicted"/>
<dbReference type="InterPro" id="IPR029055">
    <property type="entry name" value="Ntn_hydrolases_N"/>
</dbReference>
<dbReference type="InterPro" id="IPR014729">
    <property type="entry name" value="Rossmann-like_a/b/a_fold"/>
</dbReference>
<comment type="catalytic activity">
    <reaction evidence="3">
        <text>L-aspartate + L-glutamine + ATP + H2O = L-asparagine + L-glutamate + AMP + diphosphate + H(+)</text>
        <dbReference type="Rhea" id="RHEA:12228"/>
        <dbReference type="ChEBI" id="CHEBI:15377"/>
        <dbReference type="ChEBI" id="CHEBI:15378"/>
        <dbReference type="ChEBI" id="CHEBI:29985"/>
        <dbReference type="ChEBI" id="CHEBI:29991"/>
        <dbReference type="ChEBI" id="CHEBI:30616"/>
        <dbReference type="ChEBI" id="CHEBI:33019"/>
        <dbReference type="ChEBI" id="CHEBI:58048"/>
        <dbReference type="ChEBI" id="CHEBI:58359"/>
        <dbReference type="ChEBI" id="CHEBI:456215"/>
        <dbReference type="EC" id="6.3.5.4"/>
    </reaction>
</comment>
<organism evidence="5 6">
    <name type="scientific">Caulobacter hibisci</name>
    <dbReference type="NCBI Taxonomy" id="2035993"/>
    <lineage>
        <taxon>Bacteria</taxon>
        <taxon>Pseudomonadati</taxon>
        <taxon>Pseudomonadota</taxon>
        <taxon>Alphaproteobacteria</taxon>
        <taxon>Caulobacterales</taxon>
        <taxon>Caulobacteraceae</taxon>
        <taxon>Caulobacter</taxon>
    </lineage>
</organism>
<dbReference type="PANTHER" id="PTHR43284:SF1">
    <property type="entry name" value="ASPARAGINE SYNTHETASE"/>
    <property type="match status" value="1"/>
</dbReference>
<dbReference type="PANTHER" id="PTHR43284">
    <property type="entry name" value="ASPARAGINE SYNTHETASE (GLUTAMINE-HYDROLYZING)"/>
    <property type="match status" value="1"/>
</dbReference>
<evidence type="ECO:0000256" key="3">
    <source>
        <dbReference type="ARBA" id="ARBA00048741"/>
    </source>
</evidence>
<reference evidence="5 6" key="1">
    <citation type="submission" date="2020-11" db="EMBL/GenBank/DDBJ databases">
        <title>genome sequence of strain KACC 18849.</title>
        <authorList>
            <person name="Gao J."/>
            <person name="Zhang X."/>
        </authorList>
    </citation>
    <scope>NUCLEOTIDE SEQUENCE [LARGE SCALE GENOMIC DNA]</scope>
    <source>
        <strain evidence="5 6">KACC 18849</strain>
    </source>
</reference>
<dbReference type="InterPro" id="IPR051786">
    <property type="entry name" value="ASN_synthetase/amidase"/>
</dbReference>
<dbReference type="InterPro" id="IPR001962">
    <property type="entry name" value="Asn_synthase"/>
</dbReference>
<name>A0ABS0SX51_9CAUL</name>
<evidence type="ECO:0000313" key="5">
    <source>
        <dbReference type="EMBL" id="MBI1684220.1"/>
    </source>
</evidence>
<dbReference type="SUPFAM" id="SSF52402">
    <property type="entry name" value="Adenine nucleotide alpha hydrolases-like"/>
    <property type="match status" value="1"/>
</dbReference>
<feature type="domain" description="Asparagine synthetase" evidence="4">
    <location>
        <begin position="170"/>
        <end position="523"/>
    </location>
</feature>
<keyword evidence="6" id="KW-1185">Reference proteome</keyword>
<evidence type="ECO:0000256" key="1">
    <source>
        <dbReference type="ARBA" id="ARBA00005187"/>
    </source>
</evidence>
<comment type="pathway">
    <text evidence="1">Amino-acid biosynthesis; L-asparagine biosynthesis; L-asparagine from L-aspartate (L-Gln route): step 1/1.</text>
</comment>
<dbReference type="RefSeq" id="WP_198576141.1">
    <property type="nucleotide sequence ID" value="NZ_JADWOX010000006.1"/>
</dbReference>
<evidence type="ECO:0000313" key="6">
    <source>
        <dbReference type="Proteomes" id="UP000639859"/>
    </source>
</evidence>
<protein>
    <recommendedName>
        <fullName evidence="2">asparagine synthase (glutamine-hydrolyzing)</fullName>
        <ecNumber evidence="2">6.3.5.4</ecNumber>
    </recommendedName>
</protein>
<dbReference type="EC" id="6.3.5.4" evidence="2"/>
<evidence type="ECO:0000256" key="2">
    <source>
        <dbReference type="ARBA" id="ARBA00012737"/>
    </source>
</evidence>
<dbReference type="SUPFAM" id="SSF56235">
    <property type="entry name" value="N-terminal nucleophile aminohydrolases (Ntn hydrolases)"/>
    <property type="match status" value="1"/>
</dbReference>
<dbReference type="EMBL" id="JADWOX010000006">
    <property type="protein sequence ID" value="MBI1684220.1"/>
    <property type="molecule type" value="Genomic_DNA"/>
</dbReference>
<sequence>MPEGGGVIFGVLFTREPSPRRVGDQADFTAPALRSRQRLASDYWGRYVAVLVEAEPDLVSVSRDPSGQTPCLHAVIDDVDYVFSHPGLVVDLGLLAPRVDWRQLAHHIAYRGARTLRTALVGVDELPPGDTLVLSGRGRTSAAFWRPRDFVGVDRHLGDDEAAPRLFAEVERTVAALASAEGAIVLELSGGLDSSIVALALRGRSNVHAVNVTTEGPEGDERRYARQVSATAGLPMVELGLTASDIDFEAPPRVRLARPGRSTVLQSVDAAFLREGRARGATAFFNGAGGDSVLGYFNSAAPVVDRLRVEGLGPGLATTVLDIAALTGATAWTVARLALRISLQRPAARGASPDLEHLSPAFWDLEPPARPWLEGLEQATPGRRRHVEAVLGIHGHLDGLDRSLAGRIISPHVAQPVLELALRIPTWLSVAGGRDRAVARQAYAALLPSDVFNRRSKGRINRFIAQAYQSNLPVIKRVLFNGRLAEQGVLDLEAVGRTMSGPVEMDDARFMSIVRLVDVELWARSWTG</sequence>
<comment type="caution">
    <text evidence="5">The sequence shown here is derived from an EMBL/GenBank/DDBJ whole genome shotgun (WGS) entry which is preliminary data.</text>
</comment>
<evidence type="ECO:0000259" key="4">
    <source>
        <dbReference type="Pfam" id="PF00733"/>
    </source>
</evidence>
<gene>
    <name evidence="5" type="ORF">I4Q42_11135</name>
</gene>
<dbReference type="Pfam" id="PF00733">
    <property type="entry name" value="Asn_synthase"/>
    <property type="match status" value="1"/>
</dbReference>
<dbReference type="Proteomes" id="UP000639859">
    <property type="component" value="Unassembled WGS sequence"/>
</dbReference>
<accession>A0ABS0SX51</accession>
<dbReference type="Gene3D" id="3.40.50.620">
    <property type="entry name" value="HUPs"/>
    <property type="match status" value="1"/>
</dbReference>